<keyword evidence="10" id="KW-1185">Reference proteome</keyword>
<comment type="subcellular location">
    <subcellularLocation>
        <location evidence="1">Membrane</location>
        <topology evidence="1">Multi-pass membrane protein</topology>
    </subcellularLocation>
</comment>
<evidence type="ECO:0000256" key="4">
    <source>
        <dbReference type="ARBA" id="ARBA00022989"/>
    </source>
</evidence>
<evidence type="ECO:0000313" key="10">
    <source>
        <dbReference type="Proteomes" id="UP001177341"/>
    </source>
</evidence>
<dbReference type="Pfam" id="PF04241">
    <property type="entry name" value="DUF423"/>
    <property type="match status" value="1"/>
</dbReference>
<dbReference type="EMBL" id="JAUOPG010000004">
    <property type="protein sequence ID" value="MDO6453586.1"/>
    <property type="molecule type" value="Genomic_DNA"/>
</dbReference>
<evidence type="ECO:0000256" key="2">
    <source>
        <dbReference type="ARBA" id="ARBA00009694"/>
    </source>
</evidence>
<evidence type="ECO:0000256" key="3">
    <source>
        <dbReference type="ARBA" id="ARBA00022692"/>
    </source>
</evidence>
<dbReference type="EMBL" id="JAUYVO010000004">
    <property type="protein sequence ID" value="MDP2522271.1"/>
    <property type="molecule type" value="Genomic_DNA"/>
</dbReference>
<dbReference type="Proteomes" id="UP001177341">
    <property type="component" value="Unassembled WGS sequence"/>
</dbReference>
<sequence>MTVRIFLLFASISGFVAVGMGAFGAHALRGLLSERLMQVMQTAVQYQFYHTLALLAVALLLRHHTSRLLSGSGVAFATGIILFSGSLYVLALTGEHWLGAITPFGGIAFLTGWFLLALHALSNQRGN</sequence>
<comment type="caution">
    <text evidence="7">The sequence shown here is derived from an EMBL/GenBank/DDBJ whole genome shotgun (WGS) entry which is preliminary data.</text>
</comment>
<evidence type="ECO:0000313" key="7">
    <source>
        <dbReference type="EMBL" id="MDO6453586.1"/>
    </source>
</evidence>
<dbReference type="GO" id="GO:0005886">
    <property type="term" value="C:plasma membrane"/>
    <property type="evidence" value="ECO:0007669"/>
    <property type="project" value="TreeGrafter"/>
</dbReference>
<reference evidence="7" key="1">
    <citation type="submission" date="2023-07" db="EMBL/GenBank/DDBJ databases">
        <title>Genome content predicts the carbon catabolic preferences of heterotrophic bacteria.</title>
        <authorList>
            <person name="Gralka M."/>
        </authorList>
    </citation>
    <scope>NUCLEOTIDE SEQUENCE</scope>
    <source>
        <strain evidence="8">5G01</strain>
        <strain evidence="7">I2M16</strain>
    </source>
</reference>
<dbReference type="Proteomes" id="UP001169862">
    <property type="component" value="Unassembled WGS sequence"/>
</dbReference>
<name>A0AAW7XIM5_9GAMM</name>
<keyword evidence="4 6" id="KW-1133">Transmembrane helix</keyword>
<comment type="similarity">
    <text evidence="2">Belongs to the UPF0382 family.</text>
</comment>
<dbReference type="PANTHER" id="PTHR43461:SF1">
    <property type="entry name" value="TRANSMEMBRANE PROTEIN 256"/>
    <property type="match status" value="1"/>
</dbReference>
<feature type="transmembrane region" description="Helical" evidence="6">
    <location>
        <begin position="43"/>
        <end position="61"/>
    </location>
</feature>
<dbReference type="PANTHER" id="PTHR43461">
    <property type="entry name" value="TRANSMEMBRANE PROTEIN 256"/>
    <property type="match status" value="1"/>
</dbReference>
<accession>A0AAW7XIM5</accession>
<dbReference type="InterPro" id="IPR006696">
    <property type="entry name" value="DUF423"/>
</dbReference>
<evidence type="ECO:0000313" key="8">
    <source>
        <dbReference type="EMBL" id="MDP2522271.1"/>
    </source>
</evidence>
<dbReference type="AlphaFoldDB" id="A0AAW7XIM5"/>
<protein>
    <submittedName>
        <fullName evidence="7">DUF423 domain-containing protein</fullName>
    </submittedName>
</protein>
<feature type="transmembrane region" description="Helical" evidence="6">
    <location>
        <begin position="97"/>
        <end position="121"/>
    </location>
</feature>
<keyword evidence="3 6" id="KW-0812">Transmembrane</keyword>
<organism evidence="7 9">
    <name type="scientific">Neptunomonas phycophila</name>
    <dbReference type="NCBI Taxonomy" id="1572645"/>
    <lineage>
        <taxon>Bacteria</taxon>
        <taxon>Pseudomonadati</taxon>
        <taxon>Pseudomonadota</taxon>
        <taxon>Gammaproteobacteria</taxon>
        <taxon>Oceanospirillales</taxon>
        <taxon>Oceanospirillaceae</taxon>
        <taxon>Neptunomonas</taxon>
    </lineage>
</organism>
<proteinExistence type="inferred from homology"/>
<keyword evidence="5 6" id="KW-0472">Membrane</keyword>
<feature type="transmembrane region" description="Helical" evidence="6">
    <location>
        <begin position="68"/>
        <end position="91"/>
    </location>
</feature>
<dbReference type="GeneID" id="89457607"/>
<evidence type="ECO:0000313" key="9">
    <source>
        <dbReference type="Proteomes" id="UP001169862"/>
    </source>
</evidence>
<evidence type="ECO:0000256" key="6">
    <source>
        <dbReference type="SAM" id="Phobius"/>
    </source>
</evidence>
<evidence type="ECO:0000256" key="5">
    <source>
        <dbReference type="ARBA" id="ARBA00023136"/>
    </source>
</evidence>
<evidence type="ECO:0000256" key="1">
    <source>
        <dbReference type="ARBA" id="ARBA00004141"/>
    </source>
</evidence>
<dbReference type="RefSeq" id="WP_075173105.1">
    <property type="nucleotide sequence ID" value="NZ_CAXHZV010000004.1"/>
</dbReference>
<gene>
    <name evidence="7" type="ORF">Q4490_08415</name>
    <name evidence="8" type="ORF">Q8W30_06755</name>
</gene>